<evidence type="ECO:0000313" key="2">
    <source>
        <dbReference type="EMBL" id="EGG08861.1"/>
    </source>
</evidence>
<name>F4RFS9_MELLP</name>
<dbReference type="EMBL" id="GL883099">
    <property type="protein sequence ID" value="EGG08861.1"/>
    <property type="molecule type" value="Genomic_DNA"/>
</dbReference>
<feature type="region of interest" description="Disordered" evidence="1">
    <location>
        <begin position="1"/>
        <end position="35"/>
    </location>
</feature>
<keyword evidence="3" id="KW-1185">Reference proteome</keyword>
<dbReference type="HOGENOM" id="CLU_1421699_0_0_1"/>
<protein>
    <submittedName>
        <fullName evidence="2">Uncharacterized protein</fullName>
    </submittedName>
</protein>
<evidence type="ECO:0000256" key="1">
    <source>
        <dbReference type="SAM" id="MobiDB-lite"/>
    </source>
</evidence>
<feature type="region of interest" description="Disordered" evidence="1">
    <location>
        <begin position="73"/>
        <end position="95"/>
    </location>
</feature>
<feature type="compositionally biased region" description="Polar residues" evidence="1">
    <location>
        <begin position="1"/>
        <end position="11"/>
    </location>
</feature>
<accession>F4RFS9</accession>
<feature type="compositionally biased region" description="Pro residues" evidence="1">
    <location>
        <begin position="20"/>
        <end position="35"/>
    </location>
</feature>
<evidence type="ECO:0000313" key="3">
    <source>
        <dbReference type="Proteomes" id="UP000001072"/>
    </source>
</evidence>
<dbReference type="RefSeq" id="XP_007407835.1">
    <property type="nucleotide sequence ID" value="XM_007407773.1"/>
</dbReference>
<dbReference type="InParanoid" id="F4RFS9"/>
<dbReference type="AlphaFoldDB" id="F4RFS9"/>
<proteinExistence type="predicted"/>
<sequence length="191" mass="20752">MSNPHPNNGNTNPEVHPHHPPLNPPNHYPSYPPVNPFAHPYSQPPSFWYPPLFSHPPPHPSWGHPTYPYSNSMPPYHHQPPPVLSQPTSQPNATPDLSSMSIPFTPYAATPHHAMASTQPSVMPTPHAIASTTAIPTTAIEGFQAATPTTINGLPPTNKTVLNVTNESFITAGPQETTDERDADWPVIGML</sequence>
<dbReference type="VEuPathDB" id="FungiDB:MELLADRAFT_61654"/>
<dbReference type="GeneID" id="18929763"/>
<gene>
    <name evidence="2" type="ORF">MELLADRAFT_61654</name>
</gene>
<feature type="compositionally biased region" description="Polar residues" evidence="1">
    <location>
        <begin position="85"/>
        <end position="95"/>
    </location>
</feature>
<reference evidence="3" key="1">
    <citation type="journal article" date="2011" name="Proc. Natl. Acad. Sci. U.S.A.">
        <title>Obligate biotrophy features unraveled by the genomic analysis of rust fungi.</title>
        <authorList>
            <person name="Duplessis S."/>
            <person name="Cuomo C.A."/>
            <person name="Lin Y.-C."/>
            <person name="Aerts A."/>
            <person name="Tisserant E."/>
            <person name="Veneault-Fourrey C."/>
            <person name="Joly D.L."/>
            <person name="Hacquard S."/>
            <person name="Amselem J."/>
            <person name="Cantarel B.L."/>
            <person name="Chiu R."/>
            <person name="Coutinho P.M."/>
            <person name="Feau N."/>
            <person name="Field M."/>
            <person name="Frey P."/>
            <person name="Gelhaye E."/>
            <person name="Goldberg J."/>
            <person name="Grabherr M.G."/>
            <person name="Kodira C.D."/>
            <person name="Kohler A."/>
            <person name="Kuees U."/>
            <person name="Lindquist E.A."/>
            <person name="Lucas S.M."/>
            <person name="Mago R."/>
            <person name="Mauceli E."/>
            <person name="Morin E."/>
            <person name="Murat C."/>
            <person name="Pangilinan J.L."/>
            <person name="Park R."/>
            <person name="Pearson M."/>
            <person name="Quesneville H."/>
            <person name="Rouhier N."/>
            <person name="Sakthikumar S."/>
            <person name="Salamov A.A."/>
            <person name="Schmutz J."/>
            <person name="Selles B."/>
            <person name="Shapiro H."/>
            <person name="Tanguay P."/>
            <person name="Tuskan G.A."/>
            <person name="Henrissat B."/>
            <person name="Van de Peer Y."/>
            <person name="Rouze P."/>
            <person name="Ellis J.G."/>
            <person name="Dodds P.N."/>
            <person name="Schein J.E."/>
            <person name="Zhong S."/>
            <person name="Hamelin R.C."/>
            <person name="Grigoriev I.V."/>
            <person name="Szabo L.J."/>
            <person name="Martin F."/>
        </authorList>
    </citation>
    <scope>NUCLEOTIDE SEQUENCE [LARGE SCALE GENOMIC DNA]</scope>
    <source>
        <strain evidence="3">98AG31 / pathotype 3-4-7</strain>
    </source>
</reference>
<dbReference type="Proteomes" id="UP000001072">
    <property type="component" value="Unassembled WGS sequence"/>
</dbReference>
<organism evidence="3">
    <name type="scientific">Melampsora larici-populina (strain 98AG31 / pathotype 3-4-7)</name>
    <name type="common">Poplar leaf rust fungus</name>
    <dbReference type="NCBI Taxonomy" id="747676"/>
    <lineage>
        <taxon>Eukaryota</taxon>
        <taxon>Fungi</taxon>
        <taxon>Dikarya</taxon>
        <taxon>Basidiomycota</taxon>
        <taxon>Pucciniomycotina</taxon>
        <taxon>Pucciniomycetes</taxon>
        <taxon>Pucciniales</taxon>
        <taxon>Melampsoraceae</taxon>
        <taxon>Melampsora</taxon>
    </lineage>
</organism>
<dbReference type="KEGG" id="mlr:MELLADRAFT_61654"/>